<dbReference type="EMBL" id="JAHRIP010018072">
    <property type="protein sequence ID" value="MEQ2286179.1"/>
    <property type="molecule type" value="Genomic_DNA"/>
</dbReference>
<protein>
    <submittedName>
        <fullName evidence="1">Uncharacterized protein</fullName>
    </submittedName>
</protein>
<accession>A0ABV0XXD3</accession>
<proteinExistence type="predicted"/>
<name>A0ABV0XXD3_9TELE</name>
<sequence length="103" mass="12133">MFHPIFERVLAEQMINNSKTNKTNMKKITQKYPQHSQGHTYSHNHIVTHTLTTTSIATVWHMHIKAQNKTTSRVPVHIYVRIKSRINEPLFLLKAGRRCFKIK</sequence>
<reference evidence="1 2" key="1">
    <citation type="submission" date="2021-06" db="EMBL/GenBank/DDBJ databases">
        <authorList>
            <person name="Palmer J.M."/>
        </authorList>
    </citation>
    <scope>NUCLEOTIDE SEQUENCE [LARGE SCALE GENOMIC DNA]</scope>
    <source>
        <strain evidence="1 2">AS_MEX2019</strain>
        <tissue evidence="1">Muscle</tissue>
    </source>
</reference>
<comment type="caution">
    <text evidence="1">The sequence shown here is derived from an EMBL/GenBank/DDBJ whole genome shotgun (WGS) entry which is preliminary data.</text>
</comment>
<keyword evidence="2" id="KW-1185">Reference proteome</keyword>
<gene>
    <name evidence="1" type="ORF">AMECASPLE_039627</name>
</gene>
<evidence type="ECO:0000313" key="2">
    <source>
        <dbReference type="Proteomes" id="UP001469553"/>
    </source>
</evidence>
<evidence type="ECO:0000313" key="1">
    <source>
        <dbReference type="EMBL" id="MEQ2286179.1"/>
    </source>
</evidence>
<organism evidence="1 2">
    <name type="scientific">Ameca splendens</name>
    <dbReference type="NCBI Taxonomy" id="208324"/>
    <lineage>
        <taxon>Eukaryota</taxon>
        <taxon>Metazoa</taxon>
        <taxon>Chordata</taxon>
        <taxon>Craniata</taxon>
        <taxon>Vertebrata</taxon>
        <taxon>Euteleostomi</taxon>
        <taxon>Actinopterygii</taxon>
        <taxon>Neopterygii</taxon>
        <taxon>Teleostei</taxon>
        <taxon>Neoteleostei</taxon>
        <taxon>Acanthomorphata</taxon>
        <taxon>Ovalentaria</taxon>
        <taxon>Atherinomorphae</taxon>
        <taxon>Cyprinodontiformes</taxon>
        <taxon>Goodeidae</taxon>
        <taxon>Ameca</taxon>
    </lineage>
</organism>
<dbReference type="Proteomes" id="UP001469553">
    <property type="component" value="Unassembled WGS sequence"/>
</dbReference>